<feature type="transmembrane region" description="Helical" evidence="2">
    <location>
        <begin position="574"/>
        <end position="594"/>
    </location>
</feature>
<feature type="region of interest" description="Disordered" evidence="1">
    <location>
        <begin position="677"/>
        <end position="734"/>
    </location>
</feature>
<organism evidence="4 5">
    <name type="scientific">Prauserella halophila</name>
    <dbReference type="NCBI Taxonomy" id="185641"/>
    <lineage>
        <taxon>Bacteria</taxon>
        <taxon>Bacillati</taxon>
        <taxon>Actinomycetota</taxon>
        <taxon>Actinomycetes</taxon>
        <taxon>Pseudonocardiales</taxon>
        <taxon>Pseudonocardiaceae</taxon>
        <taxon>Prauserella</taxon>
    </lineage>
</organism>
<dbReference type="PANTHER" id="PTHR43849:SF2">
    <property type="entry name" value="BLL3936 PROTEIN"/>
    <property type="match status" value="1"/>
</dbReference>
<feature type="transmembrane region" description="Helical" evidence="2">
    <location>
        <begin position="392"/>
        <end position="409"/>
    </location>
</feature>
<feature type="transmembrane region" description="Helical" evidence="2">
    <location>
        <begin position="512"/>
        <end position="534"/>
    </location>
</feature>
<accession>A0ABN1W6A7</accession>
<dbReference type="RefSeq" id="WP_253863641.1">
    <property type="nucleotide sequence ID" value="NZ_BAAALN010000005.1"/>
</dbReference>
<feature type="domain" description="TRAP C4-dicarboxylate transport system permease DctM subunit" evidence="3">
    <location>
        <begin position="162"/>
        <end position="597"/>
    </location>
</feature>
<dbReference type="NCBIfam" id="TIGR02123">
    <property type="entry name" value="TRAP_fused"/>
    <property type="match status" value="1"/>
</dbReference>
<feature type="transmembrane region" description="Helical" evidence="2">
    <location>
        <begin position="119"/>
        <end position="138"/>
    </location>
</feature>
<dbReference type="EMBL" id="BAAALN010000005">
    <property type="protein sequence ID" value="GAA1233411.1"/>
    <property type="molecule type" value="Genomic_DNA"/>
</dbReference>
<dbReference type="PANTHER" id="PTHR43849">
    <property type="entry name" value="BLL3936 PROTEIN"/>
    <property type="match status" value="1"/>
</dbReference>
<feature type="transmembrane region" description="Helical" evidence="2">
    <location>
        <begin position="53"/>
        <end position="76"/>
    </location>
</feature>
<feature type="transmembrane region" description="Helical" evidence="2">
    <location>
        <begin position="452"/>
        <end position="476"/>
    </location>
</feature>
<keyword evidence="5" id="KW-1185">Reference proteome</keyword>
<feature type="compositionally biased region" description="Basic and acidic residues" evidence="1">
    <location>
        <begin position="1"/>
        <end position="12"/>
    </location>
</feature>
<evidence type="ECO:0000313" key="4">
    <source>
        <dbReference type="EMBL" id="GAA1233411.1"/>
    </source>
</evidence>
<dbReference type="Proteomes" id="UP001500653">
    <property type="component" value="Unassembled WGS sequence"/>
</dbReference>
<evidence type="ECO:0000313" key="5">
    <source>
        <dbReference type="Proteomes" id="UP001500653"/>
    </source>
</evidence>
<dbReference type="InterPro" id="IPR011853">
    <property type="entry name" value="TRAP_DctM-Dct_fused"/>
</dbReference>
<dbReference type="Pfam" id="PF06808">
    <property type="entry name" value="DctM"/>
    <property type="match status" value="1"/>
</dbReference>
<keyword evidence="2" id="KW-0812">Transmembrane</keyword>
<feature type="transmembrane region" description="Helical" evidence="2">
    <location>
        <begin position="482"/>
        <end position="505"/>
    </location>
</feature>
<evidence type="ECO:0000256" key="2">
    <source>
        <dbReference type="SAM" id="Phobius"/>
    </source>
</evidence>
<name>A0ABN1W6A7_9PSEU</name>
<feature type="transmembrane region" description="Helical" evidence="2">
    <location>
        <begin position="150"/>
        <end position="168"/>
    </location>
</feature>
<feature type="transmembrane region" description="Helical" evidence="2">
    <location>
        <begin position="225"/>
        <end position="244"/>
    </location>
</feature>
<gene>
    <name evidence="4" type="ORF">GCM10009676_15940</name>
</gene>
<feature type="region of interest" description="Disordered" evidence="1">
    <location>
        <begin position="1"/>
        <end position="44"/>
    </location>
</feature>
<reference evidence="4 5" key="1">
    <citation type="journal article" date="2019" name="Int. J. Syst. Evol. Microbiol.">
        <title>The Global Catalogue of Microorganisms (GCM) 10K type strain sequencing project: providing services to taxonomists for standard genome sequencing and annotation.</title>
        <authorList>
            <consortium name="The Broad Institute Genomics Platform"/>
            <consortium name="The Broad Institute Genome Sequencing Center for Infectious Disease"/>
            <person name="Wu L."/>
            <person name="Ma J."/>
        </authorList>
    </citation>
    <scope>NUCLEOTIDE SEQUENCE [LARGE SCALE GENOMIC DNA]</scope>
    <source>
        <strain evidence="4 5">JCM 13023</strain>
    </source>
</reference>
<feature type="transmembrane region" description="Helical" evidence="2">
    <location>
        <begin position="600"/>
        <end position="620"/>
    </location>
</feature>
<dbReference type="InterPro" id="IPR010656">
    <property type="entry name" value="DctM"/>
</dbReference>
<sequence>MRDATDDDRAVDHGVPPDTPPDTPAADDGAPDDHGAAPASGTPETARLAGGQWFWAAVAVTMTVTGVLIVLNQVFFWNPGGFTLLLNAFLYVVLACFLSQVFILVRARRSTERPRFSVPWYDAVLAAICVATNLYFAVHAEQISLEGWDYAAPPPAVVGSFVLWLLVLEALRRTAGLVVTIIAGAFSLYPLIAEQMPIGFLQGVPFPIERAATVHALGPDSILGLPLQTAGAILIGFLVFGVVLQRTGGAEFFIDLARSVFGHARGGSAKVAVTSSASMGMMSGSAVSNVLTTGPMTIPAMKRAGYPGTYAAGIEATAATGGSITPPIMGTAAFLMVSFLGVPYSEVALAAAAPALLYYVGVFTQIDAYAARTGLRGELRSRLPKALTTLRTGWPYLLALGVLILLLVWRRDEAQAPFMAAALLLAIALVRPRRRLGARGLLAVVIDSGRSIAEIVGIIAGVGLIVGALSMSGASLSLARELVAAVGDNVLLILIAGAITCFVLGMGMTVSAVYVFLAIVMAPALVELGVNPVAAHLFVIYWAAASYITPPVALAAFAAAGIARTSPMATAVTAMRLGAAKYIVPFCFALNPALVAQDDVGSVLQAVGLAIVGVFAMGAAFEGYAPLVEVRLPGWARVVALVAGVALLLPETVSSLTGLLVMVVLFGALRVLRGREARADQRPADEQPPDEQPPDEQPPNGRDRDEEPPDEQAPDDRDGTTPGVRQDGDPEVRA</sequence>
<protein>
    <submittedName>
        <fullName evidence="4">TRAP transporter permease</fullName>
    </submittedName>
</protein>
<feature type="transmembrane region" description="Helical" evidence="2">
    <location>
        <begin position="415"/>
        <end position="431"/>
    </location>
</feature>
<evidence type="ECO:0000259" key="3">
    <source>
        <dbReference type="Pfam" id="PF06808"/>
    </source>
</evidence>
<feature type="transmembrane region" description="Helical" evidence="2">
    <location>
        <begin position="88"/>
        <end position="107"/>
    </location>
</feature>
<feature type="transmembrane region" description="Helical" evidence="2">
    <location>
        <begin position="348"/>
        <end position="371"/>
    </location>
</feature>
<feature type="transmembrane region" description="Helical" evidence="2">
    <location>
        <begin position="540"/>
        <end position="562"/>
    </location>
</feature>
<evidence type="ECO:0000256" key="1">
    <source>
        <dbReference type="SAM" id="MobiDB-lite"/>
    </source>
</evidence>
<proteinExistence type="predicted"/>
<feature type="transmembrane region" description="Helical" evidence="2">
    <location>
        <begin position="175"/>
        <end position="192"/>
    </location>
</feature>
<keyword evidence="2" id="KW-1133">Transmembrane helix</keyword>
<keyword evidence="2" id="KW-0472">Membrane</keyword>
<comment type="caution">
    <text evidence="4">The sequence shown here is derived from an EMBL/GenBank/DDBJ whole genome shotgun (WGS) entry which is preliminary data.</text>
</comment>